<dbReference type="Gene3D" id="3.30.1540.20">
    <property type="entry name" value="MutL, C-terminal domain, dimerisation subdomain"/>
    <property type="match status" value="1"/>
</dbReference>
<evidence type="ECO:0000259" key="7">
    <source>
        <dbReference type="SMART" id="SM00853"/>
    </source>
</evidence>
<dbReference type="InterPro" id="IPR014721">
    <property type="entry name" value="Ribsml_uS5_D2-typ_fold_subgr"/>
</dbReference>
<dbReference type="EMBL" id="CP028519">
    <property type="protein sequence ID" value="AVY94512.1"/>
    <property type="molecule type" value="Genomic_DNA"/>
</dbReference>
<dbReference type="SUPFAM" id="SSF118116">
    <property type="entry name" value="DNA mismatch repair protein MutL"/>
    <property type="match status" value="1"/>
</dbReference>
<reference evidence="9 10" key="1">
    <citation type="submission" date="2018-04" db="EMBL/GenBank/DDBJ databases">
        <title>Denitrifier Microvirgula.</title>
        <authorList>
            <person name="Anderson E."/>
            <person name="Jang J."/>
            <person name="Ishii S."/>
        </authorList>
    </citation>
    <scope>NUCLEOTIDE SEQUENCE [LARGE SCALE GENOMIC DNA]</scope>
    <source>
        <strain evidence="9 10">BE2.4</strain>
    </source>
</reference>
<evidence type="ECO:0000259" key="8">
    <source>
        <dbReference type="SMART" id="SM01340"/>
    </source>
</evidence>
<dbReference type="RefSeq" id="WP_028497741.1">
    <property type="nucleotide sequence ID" value="NZ_CP028519.1"/>
</dbReference>
<evidence type="ECO:0000256" key="4">
    <source>
        <dbReference type="ARBA" id="ARBA00023204"/>
    </source>
</evidence>
<dbReference type="InterPro" id="IPR042121">
    <property type="entry name" value="MutL_C_regsub"/>
</dbReference>
<dbReference type="PROSITE" id="PS00058">
    <property type="entry name" value="DNA_MISMATCH_REPAIR_1"/>
    <property type="match status" value="1"/>
</dbReference>
<dbReference type="AlphaFoldDB" id="A0A2S0PAZ5"/>
<sequence length="640" mass="68970">MSRIHRLPDHLVNQIAAGEVVERPASALKELLENSLDADASRITVDLGQGGIQLIRVNDDGNGISQDDLSLALHRHATSKISSLDDLEQVSTLGFRGEGLASIASVSRMTLVSRTADSEHAWSVSALDGTLEAPEPAAHAPGTTVEVADIYFNTPARRKFLKSESTEFAHCATVFERVALAYPHVEFLLRHNGRVVNRLPSESLADRVGRLLGKDFVAAALDIDEAAGPLAIAGFAASPSLSKAGRDAQYCFVNGRFVRDKLLAHAVRQAYRDVLHHERQPCYALFLRVPPEAVDVNVHPTKVEVRFRESQAVHQFVFHAVNRRLATTRTREAGQADTGDDRPADTDAPDTDAPAIRPDTASPTPHYSAGGNGSTGFAYRGGTRPLDLKAAEGGLDTYRLLFGDIESRERASAGVRPAGSDDGDAPAPQTGSPLAPAPALTTGDDTLPPLGFAIAQLHGVYVLAQNAAGLIIVDMHAAHERIVYERLKRAFDRDGLPNQPLLIPVTFPADRFEVATAADQAELLARLGFELTVLGPAQLAVRARPALLADADPVSLARATLAEVRELGASEAITARRDEMLATMACHGAVRANRPLTLTEMNALLRDMEATERSDQCNHGRPTWRQLSMKELDGLFLRGQ</sequence>
<evidence type="ECO:0000256" key="3">
    <source>
        <dbReference type="ARBA" id="ARBA00022763"/>
    </source>
</evidence>
<dbReference type="GO" id="GO:0004519">
    <property type="term" value="F:endonuclease activity"/>
    <property type="evidence" value="ECO:0007669"/>
    <property type="project" value="UniProtKB-KW"/>
</dbReference>
<dbReference type="SUPFAM" id="SSF55874">
    <property type="entry name" value="ATPase domain of HSP90 chaperone/DNA topoisomerase II/histidine kinase"/>
    <property type="match status" value="1"/>
</dbReference>
<dbReference type="FunFam" id="3.30.565.10:FF:000003">
    <property type="entry name" value="DNA mismatch repair endonuclease MutL"/>
    <property type="match status" value="1"/>
</dbReference>
<dbReference type="Pfam" id="PF13589">
    <property type="entry name" value="HATPase_c_3"/>
    <property type="match status" value="1"/>
</dbReference>
<feature type="compositionally biased region" description="Basic and acidic residues" evidence="6">
    <location>
        <begin position="329"/>
        <end position="345"/>
    </location>
</feature>
<dbReference type="CDD" id="cd16926">
    <property type="entry name" value="HATPase_MutL-MLH-PMS-like"/>
    <property type="match status" value="1"/>
</dbReference>
<proteinExistence type="inferred from homology"/>
<evidence type="ECO:0000256" key="5">
    <source>
        <dbReference type="HAMAP-Rule" id="MF_00149"/>
    </source>
</evidence>
<dbReference type="SMART" id="SM00853">
    <property type="entry name" value="MutL_C"/>
    <property type="match status" value="1"/>
</dbReference>
<dbReference type="Proteomes" id="UP000244173">
    <property type="component" value="Chromosome"/>
</dbReference>
<feature type="domain" description="DNA mismatch repair protein S5" evidence="8">
    <location>
        <begin position="208"/>
        <end position="326"/>
    </location>
</feature>
<organism evidence="9 10">
    <name type="scientific">Microvirgula aerodenitrificans</name>
    <dbReference type="NCBI Taxonomy" id="57480"/>
    <lineage>
        <taxon>Bacteria</taxon>
        <taxon>Pseudomonadati</taxon>
        <taxon>Pseudomonadota</taxon>
        <taxon>Betaproteobacteria</taxon>
        <taxon>Neisseriales</taxon>
        <taxon>Aquaspirillaceae</taxon>
        <taxon>Microvirgula</taxon>
    </lineage>
</organism>
<evidence type="ECO:0000313" key="9">
    <source>
        <dbReference type="EMBL" id="AVY94512.1"/>
    </source>
</evidence>
<evidence type="ECO:0000313" key="10">
    <source>
        <dbReference type="Proteomes" id="UP000244173"/>
    </source>
</evidence>
<dbReference type="GO" id="GO:0140664">
    <property type="term" value="F:ATP-dependent DNA damage sensor activity"/>
    <property type="evidence" value="ECO:0007669"/>
    <property type="project" value="InterPro"/>
</dbReference>
<dbReference type="InterPro" id="IPR002099">
    <property type="entry name" value="MutL/Mlh/PMS"/>
</dbReference>
<dbReference type="Gene3D" id="3.30.230.10">
    <property type="match status" value="1"/>
</dbReference>
<dbReference type="InterPro" id="IPR013507">
    <property type="entry name" value="DNA_mismatch_S5_2-like"/>
</dbReference>
<dbReference type="PANTHER" id="PTHR10073">
    <property type="entry name" value="DNA MISMATCH REPAIR PROTEIN MLH, PMS, MUTL"/>
    <property type="match status" value="1"/>
</dbReference>
<dbReference type="InterPro" id="IPR014790">
    <property type="entry name" value="MutL_C"/>
</dbReference>
<dbReference type="PANTHER" id="PTHR10073:SF12">
    <property type="entry name" value="DNA MISMATCH REPAIR PROTEIN MLH1"/>
    <property type="match status" value="1"/>
</dbReference>
<keyword evidence="9" id="KW-0378">Hydrolase</keyword>
<evidence type="ECO:0000256" key="2">
    <source>
        <dbReference type="ARBA" id="ARBA00021975"/>
    </source>
</evidence>
<dbReference type="GO" id="GO:0006298">
    <property type="term" value="P:mismatch repair"/>
    <property type="evidence" value="ECO:0007669"/>
    <property type="project" value="UniProtKB-UniRule"/>
</dbReference>
<dbReference type="SUPFAM" id="SSF54211">
    <property type="entry name" value="Ribosomal protein S5 domain 2-like"/>
    <property type="match status" value="1"/>
</dbReference>
<gene>
    <name evidence="5" type="primary">mutL</name>
    <name evidence="9" type="ORF">DAI18_10985</name>
</gene>
<dbReference type="InterPro" id="IPR036890">
    <property type="entry name" value="HATPase_C_sf"/>
</dbReference>
<dbReference type="Gene3D" id="3.30.565.10">
    <property type="entry name" value="Histidine kinase-like ATPase, C-terminal domain"/>
    <property type="match status" value="1"/>
</dbReference>
<feature type="region of interest" description="Disordered" evidence="6">
    <location>
        <begin position="411"/>
        <end position="440"/>
    </location>
</feature>
<keyword evidence="10" id="KW-1185">Reference proteome</keyword>
<keyword evidence="9" id="KW-0255">Endonuclease</keyword>
<name>A0A2S0PAZ5_9NEIS</name>
<dbReference type="STRING" id="1122240.GCA_000620105_00229"/>
<evidence type="ECO:0000256" key="1">
    <source>
        <dbReference type="ARBA" id="ARBA00006082"/>
    </source>
</evidence>
<evidence type="ECO:0000256" key="6">
    <source>
        <dbReference type="SAM" id="MobiDB-lite"/>
    </source>
</evidence>
<dbReference type="Pfam" id="PF08676">
    <property type="entry name" value="MutL_C"/>
    <property type="match status" value="1"/>
</dbReference>
<dbReference type="GO" id="GO:0005524">
    <property type="term" value="F:ATP binding"/>
    <property type="evidence" value="ECO:0007669"/>
    <property type="project" value="InterPro"/>
</dbReference>
<feature type="domain" description="MutL C-terminal dimerisation" evidence="7">
    <location>
        <begin position="453"/>
        <end position="596"/>
    </location>
</feature>
<dbReference type="InterPro" id="IPR020568">
    <property type="entry name" value="Ribosomal_Su5_D2-typ_SF"/>
</dbReference>
<dbReference type="OrthoDB" id="9763467at2"/>
<dbReference type="Pfam" id="PF01119">
    <property type="entry name" value="DNA_mis_repair"/>
    <property type="match status" value="1"/>
</dbReference>
<dbReference type="CDD" id="cd03482">
    <property type="entry name" value="MutL_Trans_MutL"/>
    <property type="match status" value="1"/>
</dbReference>
<dbReference type="Gene3D" id="3.30.1370.100">
    <property type="entry name" value="MutL, C-terminal domain, regulatory subdomain"/>
    <property type="match status" value="1"/>
</dbReference>
<dbReference type="GO" id="GO:0016887">
    <property type="term" value="F:ATP hydrolysis activity"/>
    <property type="evidence" value="ECO:0007669"/>
    <property type="project" value="InterPro"/>
</dbReference>
<dbReference type="KEGG" id="maer:DAI18_10985"/>
<dbReference type="InterPro" id="IPR014762">
    <property type="entry name" value="DNA_mismatch_repair_CS"/>
</dbReference>
<protein>
    <recommendedName>
        <fullName evidence="2 5">DNA mismatch repair protein MutL</fullName>
    </recommendedName>
</protein>
<comment type="function">
    <text evidence="5">This protein is involved in the repair of mismatches in DNA. It is required for dam-dependent methyl-directed DNA mismatch repair. May act as a 'molecular matchmaker', a protein that promotes the formation of a stable complex between two or more DNA-binding proteins in an ATP-dependent manner without itself being part of a final effector complex.</text>
</comment>
<comment type="similarity">
    <text evidence="1 5">Belongs to the DNA mismatch repair MutL/HexB family.</text>
</comment>
<dbReference type="SMART" id="SM01340">
    <property type="entry name" value="DNA_mis_repair"/>
    <property type="match status" value="1"/>
</dbReference>
<dbReference type="InterPro" id="IPR020667">
    <property type="entry name" value="DNA_mismatch_repair_MutL"/>
</dbReference>
<dbReference type="NCBIfam" id="NF000949">
    <property type="entry name" value="PRK00095.1-2"/>
    <property type="match status" value="1"/>
</dbReference>
<dbReference type="InterPro" id="IPR042120">
    <property type="entry name" value="MutL_C_dimsub"/>
</dbReference>
<dbReference type="InterPro" id="IPR037198">
    <property type="entry name" value="MutL_C_sf"/>
</dbReference>
<keyword evidence="4 5" id="KW-0234">DNA repair</keyword>
<dbReference type="GO" id="GO:0030983">
    <property type="term" value="F:mismatched DNA binding"/>
    <property type="evidence" value="ECO:0007669"/>
    <property type="project" value="InterPro"/>
</dbReference>
<feature type="compositionally biased region" description="Low complexity" evidence="6">
    <location>
        <begin position="351"/>
        <end position="361"/>
    </location>
</feature>
<dbReference type="NCBIfam" id="TIGR00585">
    <property type="entry name" value="mutl"/>
    <property type="match status" value="1"/>
</dbReference>
<dbReference type="HAMAP" id="MF_00149">
    <property type="entry name" value="DNA_mis_repair"/>
    <property type="match status" value="1"/>
</dbReference>
<feature type="region of interest" description="Disordered" evidence="6">
    <location>
        <begin position="328"/>
        <end position="378"/>
    </location>
</feature>
<accession>A0A2S0PAZ5</accession>
<dbReference type="InterPro" id="IPR038973">
    <property type="entry name" value="MutL/Mlh/Pms-like"/>
</dbReference>
<keyword evidence="3 5" id="KW-0227">DNA damage</keyword>
<keyword evidence="9" id="KW-0540">Nuclease</keyword>
<dbReference type="GO" id="GO:0032300">
    <property type="term" value="C:mismatch repair complex"/>
    <property type="evidence" value="ECO:0007669"/>
    <property type="project" value="InterPro"/>
</dbReference>